<dbReference type="Pfam" id="PF08818">
    <property type="entry name" value="DUF1801"/>
    <property type="match status" value="1"/>
</dbReference>
<dbReference type="Proteomes" id="UP000009234">
    <property type="component" value="Chromosome"/>
</dbReference>
<dbReference type="KEGG" id="dru:Desru_2353"/>
<dbReference type="Gene3D" id="3.90.1150.200">
    <property type="match status" value="1"/>
</dbReference>
<feature type="domain" description="YdhG-like" evidence="1">
    <location>
        <begin position="23"/>
        <end position="114"/>
    </location>
</feature>
<evidence type="ECO:0000313" key="3">
    <source>
        <dbReference type="Proteomes" id="UP000009234"/>
    </source>
</evidence>
<organism evidence="2 3">
    <name type="scientific">Desulforamulus ruminis (strain ATCC 23193 / DSM 2154 / NCIMB 8452 / DL)</name>
    <name type="common">Desulfotomaculum ruminis</name>
    <dbReference type="NCBI Taxonomy" id="696281"/>
    <lineage>
        <taxon>Bacteria</taxon>
        <taxon>Bacillati</taxon>
        <taxon>Bacillota</taxon>
        <taxon>Clostridia</taxon>
        <taxon>Eubacteriales</taxon>
        <taxon>Peptococcaceae</taxon>
        <taxon>Desulforamulus</taxon>
    </lineage>
</organism>
<dbReference type="HOGENOM" id="CLU_128703_1_0_9"/>
<gene>
    <name evidence="2" type="ordered locus">Desru_2353</name>
</gene>
<evidence type="ECO:0000259" key="1">
    <source>
        <dbReference type="Pfam" id="PF08818"/>
    </source>
</evidence>
<dbReference type="OrthoDB" id="115213at2"/>
<reference evidence="2 3" key="2">
    <citation type="journal article" date="2012" name="Stand. Genomic Sci.">
        <title>Complete genome sequence of the sulfate-reducing firmicute Desulfotomaculum ruminis type strain (DL(T)).</title>
        <authorList>
            <person name="Spring S."/>
            <person name="Visser M."/>
            <person name="Lu M."/>
            <person name="Copeland A."/>
            <person name="Lapidus A."/>
            <person name="Lucas S."/>
            <person name="Cheng J.F."/>
            <person name="Han C."/>
            <person name="Tapia R."/>
            <person name="Goodwin L.A."/>
            <person name="Pitluck S."/>
            <person name="Ivanova N."/>
            <person name="Land M."/>
            <person name="Hauser L."/>
            <person name="Larimer F."/>
            <person name="Rohde M."/>
            <person name="Goker M."/>
            <person name="Detter J.C."/>
            <person name="Kyrpides N.C."/>
            <person name="Woyke T."/>
            <person name="Schaap P.J."/>
            <person name="Plugge C.M."/>
            <person name="Muyzer G."/>
            <person name="Kuever J."/>
            <person name="Pereira I.A."/>
            <person name="Parshina S.N."/>
            <person name="Bernier-Latmani R."/>
            <person name="Stams A.J."/>
            <person name="Klenk H.P."/>
        </authorList>
    </citation>
    <scope>NUCLEOTIDE SEQUENCE [LARGE SCALE GENOMIC DNA]</scope>
    <source>
        <strain evidence="3">ATCC 23193 / DSM 2154 / NCIB 8452 / DL</strain>
    </source>
</reference>
<evidence type="ECO:0000313" key="2">
    <source>
        <dbReference type="EMBL" id="AEG60595.1"/>
    </source>
</evidence>
<reference evidence="3" key="1">
    <citation type="submission" date="2011-05" db="EMBL/GenBank/DDBJ databases">
        <title>Complete sequence of Desulfotomaculum ruminis DSM 2154.</title>
        <authorList>
            <person name="Lucas S."/>
            <person name="Copeland A."/>
            <person name="Lapidus A."/>
            <person name="Cheng J.-F."/>
            <person name="Goodwin L."/>
            <person name="Pitluck S."/>
            <person name="Lu M."/>
            <person name="Detter J.C."/>
            <person name="Han C."/>
            <person name="Tapia R."/>
            <person name="Land M."/>
            <person name="Hauser L."/>
            <person name="Kyrpides N."/>
            <person name="Ivanova N."/>
            <person name="Mikhailova N."/>
            <person name="Pagani I."/>
            <person name="Stams A.J.M."/>
            <person name="Plugge C.M."/>
            <person name="Muyzer G."/>
            <person name="Kuever J."/>
            <person name="Parshina S.N."/>
            <person name="Ivanova A.E."/>
            <person name="Nazina T.N."/>
            <person name="Brambilla E."/>
            <person name="Spring S."/>
            <person name="Klenk H.-P."/>
            <person name="Woyke T."/>
        </authorList>
    </citation>
    <scope>NUCLEOTIDE SEQUENCE [LARGE SCALE GENOMIC DNA]</scope>
    <source>
        <strain evidence="3">ATCC 23193 / DSM 2154 / NCIB 8452 / DL</strain>
    </source>
</reference>
<dbReference type="SUPFAM" id="SSF159888">
    <property type="entry name" value="YdhG-like"/>
    <property type="match status" value="1"/>
</dbReference>
<dbReference type="InterPro" id="IPR014922">
    <property type="entry name" value="YdhG-like"/>
</dbReference>
<name>F6DMC8_DESRL</name>
<accession>F6DMC8</accession>
<dbReference type="eggNOG" id="COG5646">
    <property type="taxonomic scope" value="Bacteria"/>
</dbReference>
<sequence>METNKTEFKTIDDYIASTPPEIQEKLHGLRTLIKKEVPEAQEKMSWQMPTFYLHGNLVHFFAHKHHIGFYPGASGVAAFQDELTNYKTSKGGIQLPLSQPLPFDLIRRIVQFRVAENIENARQKAKKKK</sequence>
<protein>
    <recommendedName>
        <fullName evidence="1">YdhG-like domain-containing protein</fullName>
    </recommendedName>
</protein>
<dbReference type="EMBL" id="CP002780">
    <property type="protein sequence ID" value="AEG60595.1"/>
    <property type="molecule type" value="Genomic_DNA"/>
</dbReference>
<proteinExistence type="predicted"/>
<keyword evidence="3" id="KW-1185">Reference proteome</keyword>
<dbReference type="AlphaFoldDB" id="F6DMC8"/>
<dbReference type="RefSeq" id="WP_013842351.1">
    <property type="nucleotide sequence ID" value="NC_015589.1"/>
</dbReference>